<dbReference type="HOGENOM" id="CLU_416815_0_0_1"/>
<feature type="compositionally biased region" description="Polar residues" evidence="1">
    <location>
        <begin position="581"/>
        <end position="616"/>
    </location>
</feature>
<dbReference type="EMBL" id="GL945435">
    <property type="protein sequence ID" value="EGO23805.1"/>
    <property type="molecule type" value="Genomic_DNA"/>
</dbReference>
<protein>
    <submittedName>
        <fullName evidence="2">Uncharacterized protein</fullName>
    </submittedName>
</protein>
<accession>F8NYY4</accession>
<dbReference type="AlphaFoldDB" id="F8NYY4"/>
<gene>
    <name evidence="2" type="ORF">SERLADRAFT_450124</name>
</gene>
<dbReference type="KEGG" id="sla:SERLADRAFT_450124"/>
<feature type="compositionally biased region" description="Polar residues" evidence="1">
    <location>
        <begin position="254"/>
        <end position="265"/>
    </location>
</feature>
<sequence>MPSDSGPPPIYSQECPNDTSSDSEICAADPQIIIVPTTDAINFQRGYLGADGERAAIEGELQIKGAEPRQWKKVTMSFRVVEAAYSREIELFHSEIDLFPNPLDTSIIPSSFPFAIPLTPDTPQCVHTPQSSISHALMATLHPLDPLGQPISKTVTVHTRRYASPTYTLETLPETYVLEYPTRVDVEVPRTAFKVGEPIPIYVTIPPPTRELVVDKGWRIRNVKAELVRTVKVKKEHEEDIPYEFYGGLPSEQQDLSALNGSSHDGPSCTAAPSTEDRPSSYQTTICRSGGSCRFHSSRSIRLRFVLHQPSPSASPPNNDQPLLEGGYALQDNDTQCVSISQTTLLHSVTFHIAVHVSFVDVSSRTERVFTVSIPVSIVPPPAPFSDFDTTHPKKRDYPIAVTRRPESIEVSAPRYQEGEAGPSYAPSGAPPPFEERDIPPPPFFSPEPSSSGLPNFLESESQLYARFDTEEHSALVAALDHVIEGEGSLFGFSSSHQFDGYSDDTRDPISPPPTLEMATHDRNLSDLIEIGQPNHDGLVSEHEDPDATAELPPPPPALDDPSDPPPSIDSDFRSPVAHPSTPNTAFSQLHPTYPHNSEPSHTISSDMAMQGTTPSHGHAPPPYLIPHSGSGGEELVARPPPYMFLMPPPAD</sequence>
<feature type="region of interest" description="Disordered" evidence="1">
    <location>
        <begin position="404"/>
        <end position="456"/>
    </location>
</feature>
<feature type="compositionally biased region" description="Pro residues" evidence="1">
    <location>
        <begin position="1"/>
        <end position="10"/>
    </location>
</feature>
<evidence type="ECO:0000256" key="1">
    <source>
        <dbReference type="SAM" id="MobiDB-lite"/>
    </source>
</evidence>
<dbReference type="Proteomes" id="UP000008064">
    <property type="component" value="Unassembled WGS sequence"/>
</dbReference>
<feature type="region of interest" description="Disordered" evidence="1">
    <location>
        <begin position="1"/>
        <end position="23"/>
    </location>
</feature>
<dbReference type="OrthoDB" id="3357813at2759"/>
<dbReference type="RefSeq" id="XP_007319567.1">
    <property type="nucleotide sequence ID" value="XM_007319505.1"/>
</dbReference>
<feature type="region of interest" description="Disordered" evidence="1">
    <location>
        <begin position="533"/>
        <end position="641"/>
    </location>
</feature>
<name>F8NYY4_SERL9</name>
<evidence type="ECO:0000313" key="2">
    <source>
        <dbReference type="EMBL" id="EGO23805.1"/>
    </source>
</evidence>
<feature type="compositionally biased region" description="Pro residues" evidence="1">
    <location>
        <begin position="552"/>
        <end position="568"/>
    </location>
</feature>
<reference evidence="2" key="1">
    <citation type="submission" date="2011-04" db="EMBL/GenBank/DDBJ databases">
        <title>Evolution of plant cell wall degrading machinery underlies the functional diversity of forest fungi.</title>
        <authorList>
            <consortium name="US DOE Joint Genome Institute (JGI-PGF)"/>
            <person name="Eastwood D.C."/>
            <person name="Floudas D."/>
            <person name="Binder M."/>
            <person name="Majcherczyk A."/>
            <person name="Schneider P."/>
            <person name="Aerts A."/>
            <person name="Asiegbu F.O."/>
            <person name="Baker S.E."/>
            <person name="Barry K."/>
            <person name="Bendiksby M."/>
            <person name="Blumentritt M."/>
            <person name="Coutinho P.M."/>
            <person name="Cullen D."/>
            <person name="Cullen D."/>
            <person name="Gathman A."/>
            <person name="Goodell B."/>
            <person name="Henrissat B."/>
            <person name="Ihrmark K."/>
            <person name="Kauserud H."/>
            <person name="Kohler A."/>
            <person name="LaButti K."/>
            <person name="Lapidus A."/>
            <person name="Lavin J.L."/>
            <person name="Lee Y.-H."/>
            <person name="Lindquist E."/>
            <person name="Lilly W."/>
            <person name="Lucas S."/>
            <person name="Morin E."/>
            <person name="Murat C."/>
            <person name="Oguiza J.A."/>
            <person name="Park J."/>
            <person name="Pisabarro A.G."/>
            <person name="Riley R."/>
            <person name="Rosling A."/>
            <person name="Salamov A."/>
            <person name="Schmidt O."/>
            <person name="Schmutz J."/>
            <person name="Skrede I."/>
            <person name="Stenlid J."/>
            <person name="Wiebenga A."/>
            <person name="Xie X."/>
            <person name="Kues U."/>
            <person name="Hibbett D.S."/>
            <person name="Hoffmeister D."/>
            <person name="Hogberg N."/>
            <person name="Martin F."/>
            <person name="Grigoriev I.V."/>
            <person name="Watkinson S.C."/>
        </authorList>
    </citation>
    <scope>NUCLEOTIDE SEQUENCE</scope>
    <source>
        <strain evidence="2">S7.9</strain>
    </source>
</reference>
<proteinExistence type="predicted"/>
<dbReference type="GeneID" id="18816617"/>
<feature type="region of interest" description="Disordered" evidence="1">
    <location>
        <begin position="254"/>
        <end position="283"/>
    </location>
</feature>
<organism>
    <name type="scientific">Serpula lacrymans var. lacrymans (strain S7.9)</name>
    <name type="common">Dry rot fungus</name>
    <dbReference type="NCBI Taxonomy" id="578457"/>
    <lineage>
        <taxon>Eukaryota</taxon>
        <taxon>Fungi</taxon>
        <taxon>Dikarya</taxon>
        <taxon>Basidiomycota</taxon>
        <taxon>Agaricomycotina</taxon>
        <taxon>Agaricomycetes</taxon>
        <taxon>Agaricomycetidae</taxon>
        <taxon>Boletales</taxon>
        <taxon>Coniophorineae</taxon>
        <taxon>Serpulaceae</taxon>
        <taxon>Serpula</taxon>
    </lineage>
</organism>
<feature type="compositionally biased region" description="Polar residues" evidence="1">
    <location>
        <begin position="14"/>
        <end position="23"/>
    </location>
</feature>